<evidence type="ECO:0000256" key="2">
    <source>
        <dbReference type="SAM" id="SignalP"/>
    </source>
</evidence>
<feature type="signal peptide" evidence="2">
    <location>
        <begin position="1"/>
        <end position="33"/>
    </location>
</feature>
<dbReference type="EMBL" id="BMIQ01000002">
    <property type="protein sequence ID" value="GGE00994.1"/>
    <property type="molecule type" value="Genomic_DNA"/>
</dbReference>
<reference evidence="3" key="2">
    <citation type="submission" date="2020-09" db="EMBL/GenBank/DDBJ databases">
        <authorList>
            <person name="Sun Q."/>
            <person name="Zhou Y."/>
        </authorList>
    </citation>
    <scope>NUCLEOTIDE SEQUENCE</scope>
    <source>
        <strain evidence="3">CGMCC 1.15367</strain>
    </source>
</reference>
<protein>
    <submittedName>
        <fullName evidence="3">Uncharacterized protein</fullName>
    </submittedName>
</protein>
<evidence type="ECO:0000313" key="4">
    <source>
        <dbReference type="Proteomes" id="UP000644699"/>
    </source>
</evidence>
<organism evidence="3 4">
    <name type="scientific">Aureimonas endophytica</name>
    <dbReference type="NCBI Taxonomy" id="2027858"/>
    <lineage>
        <taxon>Bacteria</taxon>
        <taxon>Pseudomonadati</taxon>
        <taxon>Pseudomonadota</taxon>
        <taxon>Alphaproteobacteria</taxon>
        <taxon>Hyphomicrobiales</taxon>
        <taxon>Aurantimonadaceae</taxon>
        <taxon>Aureimonas</taxon>
    </lineage>
</organism>
<evidence type="ECO:0000313" key="3">
    <source>
        <dbReference type="EMBL" id="GGE00994.1"/>
    </source>
</evidence>
<sequence>MVGDMGLHSCVRHYRFGCGAALALMLMAGTALAQAPAQPEAAAPSSVPMAGGGAPAANDAAAAPSAVQPAAPAAGESAAAAPAAAATSPADPALAAAQPSGCFVPPAKLSDREVSDFLARPASVFEDYGSNTLSLSNRFRALAGSDRRTIDPIIALANGASAVQKAAIGSGLGRAAFACSKVDAVYAADIQSKVADINLPELLTAFVTASNDIQVAAIGAGGGGAAAGASGLSGGGIAGPGSAGLGGDDVVPTTYSLPGPRNAIQYIRVGDSGGDSSDSSVPSPSRSGG</sequence>
<feature type="chain" id="PRO_5037493909" evidence="2">
    <location>
        <begin position="34"/>
        <end position="289"/>
    </location>
</feature>
<proteinExistence type="predicted"/>
<feature type="region of interest" description="Disordered" evidence="1">
    <location>
        <begin position="42"/>
        <end position="61"/>
    </location>
</feature>
<keyword evidence="4" id="KW-1185">Reference proteome</keyword>
<keyword evidence="2" id="KW-0732">Signal</keyword>
<accession>A0A916ZJH3</accession>
<feature type="region of interest" description="Disordered" evidence="1">
    <location>
        <begin position="266"/>
        <end position="289"/>
    </location>
</feature>
<dbReference type="AlphaFoldDB" id="A0A916ZJH3"/>
<feature type="compositionally biased region" description="Low complexity" evidence="1">
    <location>
        <begin position="268"/>
        <end position="289"/>
    </location>
</feature>
<evidence type="ECO:0000256" key="1">
    <source>
        <dbReference type="SAM" id="MobiDB-lite"/>
    </source>
</evidence>
<name>A0A916ZJH3_9HYPH</name>
<gene>
    <name evidence="3" type="ORF">GCM10011390_19810</name>
</gene>
<comment type="caution">
    <text evidence="3">The sequence shown here is derived from an EMBL/GenBank/DDBJ whole genome shotgun (WGS) entry which is preliminary data.</text>
</comment>
<dbReference type="Proteomes" id="UP000644699">
    <property type="component" value="Unassembled WGS sequence"/>
</dbReference>
<reference evidence="3" key="1">
    <citation type="journal article" date="2014" name="Int. J. Syst. Evol. Microbiol.">
        <title>Complete genome sequence of Corynebacterium casei LMG S-19264T (=DSM 44701T), isolated from a smear-ripened cheese.</title>
        <authorList>
            <consortium name="US DOE Joint Genome Institute (JGI-PGF)"/>
            <person name="Walter F."/>
            <person name="Albersmeier A."/>
            <person name="Kalinowski J."/>
            <person name="Ruckert C."/>
        </authorList>
    </citation>
    <scope>NUCLEOTIDE SEQUENCE</scope>
    <source>
        <strain evidence="3">CGMCC 1.15367</strain>
    </source>
</reference>